<evidence type="ECO:0000256" key="1">
    <source>
        <dbReference type="SAM" id="MobiDB-lite"/>
    </source>
</evidence>
<feature type="domain" description="Retrotransposon gag" evidence="2">
    <location>
        <begin position="43"/>
        <end position="88"/>
    </location>
</feature>
<name>A0A6L2LDM4_TANCI</name>
<reference evidence="3" key="1">
    <citation type="journal article" date="2019" name="Sci. Rep.">
        <title>Draft genome of Tanacetum cinerariifolium, the natural source of mosquito coil.</title>
        <authorList>
            <person name="Yamashiro T."/>
            <person name="Shiraishi A."/>
            <person name="Satake H."/>
            <person name="Nakayama K."/>
        </authorList>
    </citation>
    <scope>NUCLEOTIDE SEQUENCE</scope>
</reference>
<protein>
    <recommendedName>
        <fullName evidence="2">Retrotransposon gag domain-containing protein</fullName>
    </recommendedName>
</protein>
<organism evidence="3">
    <name type="scientific">Tanacetum cinerariifolium</name>
    <name type="common">Dalmatian daisy</name>
    <name type="synonym">Chrysanthemum cinerariifolium</name>
    <dbReference type="NCBI Taxonomy" id="118510"/>
    <lineage>
        <taxon>Eukaryota</taxon>
        <taxon>Viridiplantae</taxon>
        <taxon>Streptophyta</taxon>
        <taxon>Embryophyta</taxon>
        <taxon>Tracheophyta</taxon>
        <taxon>Spermatophyta</taxon>
        <taxon>Magnoliopsida</taxon>
        <taxon>eudicotyledons</taxon>
        <taxon>Gunneridae</taxon>
        <taxon>Pentapetalae</taxon>
        <taxon>asterids</taxon>
        <taxon>campanulids</taxon>
        <taxon>Asterales</taxon>
        <taxon>Asteraceae</taxon>
        <taxon>Asteroideae</taxon>
        <taxon>Anthemideae</taxon>
        <taxon>Anthemidinae</taxon>
        <taxon>Tanacetum</taxon>
    </lineage>
</organism>
<accession>A0A6L2LDM4</accession>
<sequence>MANNNNNVQGPPLVGPNFQNTNPDLRLMEELLQAPTDGVGDTDARTWLEKEHPNSITTWNDLVSKFVNRFFPPFKTTDIQNEITRFQQRFAGGSLLTKNTQEALTIIENKSKVQTSQDKTQVSSSSGSSTQDATITALTEHVEALVSSINRPINSIQNSCETCGVHMLIMSVKPPVATLKRTYMLLRERPQGVLPSNTIPNPQEELKAITTRSELSAAKQKLMLLDSAAERCLMLLSQEVILNGDSPVPKRVVEGVLQPVAPITAEQRLARKNELKARGTLLMALPDKHQLKFNSHKDAKTLMEAIEKRFGGNIKTKKV</sequence>
<evidence type="ECO:0000313" key="3">
    <source>
        <dbReference type="EMBL" id="GEU58305.1"/>
    </source>
</evidence>
<feature type="region of interest" description="Disordered" evidence="1">
    <location>
        <begin position="112"/>
        <end position="131"/>
    </location>
</feature>
<dbReference type="EMBL" id="BKCJ010003978">
    <property type="protein sequence ID" value="GEU58305.1"/>
    <property type="molecule type" value="Genomic_DNA"/>
</dbReference>
<proteinExistence type="predicted"/>
<evidence type="ECO:0000259" key="2">
    <source>
        <dbReference type="Pfam" id="PF03732"/>
    </source>
</evidence>
<comment type="caution">
    <text evidence="3">The sequence shown here is derived from an EMBL/GenBank/DDBJ whole genome shotgun (WGS) entry which is preliminary data.</text>
</comment>
<feature type="region of interest" description="Disordered" evidence="1">
    <location>
        <begin position="1"/>
        <end position="20"/>
    </location>
</feature>
<gene>
    <name evidence="3" type="ORF">Tci_030283</name>
</gene>
<dbReference type="AlphaFoldDB" id="A0A6L2LDM4"/>
<feature type="compositionally biased region" description="Low complexity" evidence="1">
    <location>
        <begin position="114"/>
        <end position="131"/>
    </location>
</feature>
<dbReference type="InterPro" id="IPR005162">
    <property type="entry name" value="Retrotrans_gag_dom"/>
</dbReference>
<dbReference type="Pfam" id="PF03732">
    <property type="entry name" value="Retrotrans_gag"/>
    <property type="match status" value="1"/>
</dbReference>